<dbReference type="AlphaFoldDB" id="A0A9Q0FC36"/>
<dbReference type="Pfam" id="PF14432">
    <property type="entry name" value="DYW_deaminase"/>
    <property type="match status" value="1"/>
</dbReference>
<dbReference type="InterPro" id="IPR046848">
    <property type="entry name" value="E_motif"/>
</dbReference>
<proteinExistence type="inferred from homology"/>
<dbReference type="Pfam" id="PF13041">
    <property type="entry name" value="PPR_2"/>
    <property type="match status" value="3"/>
</dbReference>
<dbReference type="InterPro" id="IPR032867">
    <property type="entry name" value="DYW_dom"/>
</dbReference>
<evidence type="ECO:0000256" key="1">
    <source>
        <dbReference type="ARBA" id="ARBA00004229"/>
    </source>
</evidence>
<dbReference type="FunFam" id="1.25.40.10:FF:000366">
    <property type="entry name" value="Pentatricopeptide (PPR) repeat-containing protein"/>
    <property type="match status" value="1"/>
</dbReference>
<dbReference type="GO" id="GO:0003723">
    <property type="term" value="F:RNA binding"/>
    <property type="evidence" value="ECO:0007669"/>
    <property type="project" value="InterPro"/>
</dbReference>
<dbReference type="Pfam" id="PF01535">
    <property type="entry name" value="PPR"/>
    <property type="match status" value="7"/>
</dbReference>
<dbReference type="InterPro" id="IPR046849">
    <property type="entry name" value="E2_motif"/>
</dbReference>
<evidence type="ECO:0000256" key="5">
    <source>
        <dbReference type="ARBA" id="ARBA00022737"/>
    </source>
</evidence>
<keyword evidence="3" id="KW-0150">Chloroplast</keyword>
<gene>
    <name evidence="9" type="ORF">Tsubulata_004950</name>
</gene>
<feature type="repeat" description="PPR" evidence="7">
    <location>
        <begin position="348"/>
        <end position="382"/>
    </location>
</feature>
<dbReference type="Pfam" id="PF20430">
    <property type="entry name" value="Eplus_motif"/>
    <property type="match status" value="1"/>
</dbReference>
<keyword evidence="5" id="KW-0677">Repeat</keyword>
<dbReference type="GO" id="GO:0008270">
    <property type="term" value="F:zinc ion binding"/>
    <property type="evidence" value="ECO:0007669"/>
    <property type="project" value="InterPro"/>
</dbReference>
<keyword evidence="10" id="KW-1185">Reference proteome</keyword>
<dbReference type="NCBIfam" id="TIGR00756">
    <property type="entry name" value="PPR"/>
    <property type="match status" value="5"/>
</dbReference>
<organism evidence="9 10">
    <name type="scientific">Turnera subulata</name>
    <dbReference type="NCBI Taxonomy" id="218843"/>
    <lineage>
        <taxon>Eukaryota</taxon>
        <taxon>Viridiplantae</taxon>
        <taxon>Streptophyta</taxon>
        <taxon>Embryophyta</taxon>
        <taxon>Tracheophyta</taxon>
        <taxon>Spermatophyta</taxon>
        <taxon>Magnoliopsida</taxon>
        <taxon>eudicotyledons</taxon>
        <taxon>Gunneridae</taxon>
        <taxon>Pentapetalae</taxon>
        <taxon>rosids</taxon>
        <taxon>fabids</taxon>
        <taxon>Malpighiales</taxon>
        <taxon>Passifloraceae</taxon>
        <taxon>Turnera</taxon>
    </lineage>
</organism>
<evidence type="ECO:0000313" key="10">
    <source>
        <dbReference type="Proteomes" id="UP001141552"/>
    </source>
</evidence>
<evidence type="ECO:0000256" key="7">
    <source>
        <dbReference type="PROSITE-ProRule" id="PRU00708"/>
    </source>
</evidence>
<dbReference type="Gene3D" id="1.25.40.10">
    <property type="entry name" value="Tetratricopeptide repeat domain"/>
    <property type="match status" value="6"/>
</dbReference>
<reference evidence="9" key="2">
    <citation type="journal article" date="2023" name="Plants (Basel)">
        <title>Annotation of the Turnera subulata (Passifloraceae) Draft Genome Reveals the S-Locus Evolved after the Divergence of Turneroideae from Passifloroideae in a Stepwise Manner.</title>
        <authorList>
            <person name="Henning P.M."/>
            <person name="Roalson E.H."/>
            <person name="Mir W."/>
            <person name="McCubbin A.G."/>
            <person name="Shore J.S."/>
        </authorList>
    </citation>
    <scope>NUCLEOTIDE SEQUENCE</scope>
    <source>
        <strain evidence="9">F60SS</strain>
    </source>
</reference>
<evidence type="ECO:0000259" key="8">
    <source>
        <dbReference type="Pfam" id="PF14432"/>
    </source>
</evidence>
<dbReference type="EMBL" id="JAKUCV010006130">
    <property type="protein sequence ID" value="KAJ4828596.1"/>
    <property type="molecule type" value="Genomic_DNA"/>
</dbReference>
<evidence type="ECO:0000256" key="6">
    <source>
        <dbReference type="ARBA" id="ARBA00022946"/>
    </source>
</evidence>
<evidence type="ECO:0000313" key="9">
    <source>
        <dbReference type="EMBL" id="KAJ4828596.1"/>
    </source>
</evidence>
<dbReference type="InterPro" id="IPR011990">
    <property type="entry name" value="TPR-like_helical_dom_sf"/>
</dbReference>
<feature type="repeat" description="PPR" evidence="7">
    <location>
        <begin position="650"/>
        <end position="684"/>
    </location>
</feature>
<keyword evidence="6" id="KW-0809">Transit peptide</keyword>
<dbReference type="PROSITE" id="PS51375">
    <property type="entry name" value="PPR"/>
    <property type="match status" value="4"/>
</dbReference>
<dbReference type="PANTHER" id="PTHR47926:SF377">
    <property type="entry name" value="OS04G0469400 PROTEIN"/>
    <property type="match status" value="1"/>
</dbReference>
<dbReference type="InterPro" id="IPR002885">
    <property type="entry name" value="PPR_rpt"/>
</dbReference>
<dbReference type="FunFam" id="1.25.40.10:FF:000351">
    <property type="entry name" value="Pentatricopeptide repeat-containing protein"/>
    <property type="match status" value="1"/>
</dbReference>
<sequence>MSTTISIPFSYYNAFSTSITHQQRNPSLKIPKTTQASASKTLSLSLNDDTCKQGSLEEAFESFTASLSDRSASCQVYPDEVYAQVLELCATNEALLQGRQIHAHVMKSSTGLDSVFMDSKLVFMYGKCGSLSDAEKVFEQMHERTVFTWSAMVGTYIWNGEPLGAIEMYGRMRALGALLDSYIFSSVLKACGAVQDVRCGAEIHGLVIKCGFDSILFVANALIAMYAKCYDVDMARKLFDRMHSKGDVVSWNPIITSYSATGQSTEALRLFREMQMTGVRASTFTFVAALQACEDISFRKLGADIHAAILKSGQSRHVYVANALLAMYFRFGLVEEAVEIFDKLDGKDDVTWNSMLAGFIQNDLYDDALQFFYNLQDAGLSPDYVSITDIIVASGRFGCLLNGKELHAYAIRRGFDSSIQLVNSLIDMYAKCCCMSYAGRAFDKMPDKDFISWTTVIAGYANNNCNVEALRSFRKLQMEGMQVNSLMLGSILQVCRRLYSLSQVKEIHGFTIRKGLSDLMLLNTILDAYGDCGSINYATCMFESVKHKDVVSWTSMISSYVQNGLANEAFEVLNLMINSGIEPDSITLVSILSAAASLSALKKGKEIHGFIIRRDFIVEGSISNSLVDMYARCGTLENAYKVFTCTKIENLVLYTTMIHAYGMHGRGKEAVKLFVRMMDHGQIPDHVTFLVVLYACSHSGLVEEGKRILKIMKRECQLEPWPEHYACLVDLLGRANCLEEAYQFVKSMPIKPTAEIWCALLRACLVHSNKELGEVAARKLLDLDPDSPGNYVLISNGFASSGRWKDVEAVRLRMKTTRLHKNPGCSWIEIGNKVHSFIARDKSHPESDEIYQQLAQITGTLEREGDYVAQTKFVFHNVKEEEKVQMLYGHSERLAIAYGILRTPKGTPIRITKNLRICEDCHTFCRLVSKFYDRELTVRDASRFHHFEAGVCSCGDFW</sequence>
<dbReference type="OrthoDB" id="1846880at2759"/>
<dbReference type="FunFam" id="1.25.40.10:FF:000144">
    <property type="entry name" value="Pentatricopeptide repeat-containing protein, mitochondrial"/>
    <property type="match status" value="1"/>
</dbReference>
<dbReference type="FunFam" id="1.25.40.10:FF:000285">
    <property type="entry name" value="Pentatricopeptide repeat-containing protein, chloroplastic"/>
    <property type="match status" value="2"/>
</dbReference>
<dbReference type="GO" id="GO:0009451">
    <property type="term" value="P:RNA modification"/>
    <property type="evidence" value="ECO:0007669"/>
    <property type="project" value="InterPro"/>
</dbReference>
<protein>
    <recommendedName>
        <fullName evidence="8">DYW domain-containing protein</fullName>
    </recommendedName>
</protein>
<reference evidence="9" key="1">
    <citation type="submission" date="2022-02" db="EMBL/GenBank/DDBJ databases">
        <authorList>
            <person name="Henning P.M."/>
            <person name="McCubbin A.G."/>
            <person name="Shore J.S."/>
        </authorList>
    </citation>
    <scope>NUCLEOTIDE SEQUENCE</scope>
    <source>
        <strain evidence="9">F60SS</strain>
        <tissue evidence="9">Leaves</tissue>
    </source>
</reference>
<accession>A0A9Q0FC36</accession>
<dbReference type="PANTHER" id="PTHR47926">
    <property type="entry name" value="PENTATRICOPEPTIDE REPEAT-CONTAINING PROTEIN"/>
    <property type="match status" value="1"/>
</dbReference>
<keyword evidence="4" id="KW-0934">Plastid</keyword>
<feature type="repeat" description="PPR" evidence="7">
    <location>
        <begin position="549"/>
        <end position="583"/>
    </location>
</feature>
<comment type="caution">
    <text evidence="9">The sequence shown here is derived from an EMBL/GenBank/DDBJ whole genome shotgun (WGS) entry which is preliminary data.</text>
</comment>
<evidence type="ECO:0000256" key="2">
    <source>
        <dbReference type="ARBA" id="ARBA00006643"/>
    </source>
</evidence>
<dbReference type="Proteomes" id="UP001141552">
    <property type="component" value="Unassembled WGS sequence"/>
</dbReference>
<comment type="similarity">
    <text evidence="2">Belongs to the PPR family. PCMP-H subfamily.</text>
</comment>
<evidence type="ECO:0000256" key="3">
    <source>
        <dbReference type="ARBA" id="ARBA00022528"/>
    </source>
</evidence>
<dbReference type="FunFam" id="1.25.40.10:FF:000395">
    <property type="entry name" value="Pentatricopeptide repeat-containing protein chloroplastic"/>
    <property type="match status" value="1"/>
</dbReference>
<dbReference type="FunFam" id="1.25.40.10:FF:000073">
    <property type="entry name" value="Pentatricopeptide repeat-containing protein chloroplastic"/>
    <property type="match status" value="1"/>
</dbReference>
<dbReference type="InterPro" id="IPR046960">
    <property type="entry name" value="PPR_At4g14850-like_plant"/>
</dbReference>
<evidence type="ECO:0000256" key="4">
    <source>
        <dbReference type="ARBA" id="ARBA00022640"/>
    </source>
</evidence>
<feature type="domain" description="DYW" evidence="8">
    <location>
        <begin position="867"/>
        <end position="958"/>
    </location>
</feature>
<comment type="subcellular location">
    <subcellularLocation>
        <location evidence="1">Plastid</location>
        <location evidence="1">Chloroplast</location>
    </subcellularLocation>
</comment>
<dbReference type="Pfam" id="PF20431">
    <property type="entry name" value="E_motif"/>
    <property type="match status" value="1"/>
</dbReference>
<feature type="repeat" description="PPR" evidence="7">
    <location>
        <begin position="247"/>
        <end position="281"/>
    </location>
</feature>
<dbReference type="GO" id="GO:0009507">
    <property type="term" value="C:chloroplast"/>
    <property type="evidence" value="ECO:0007669"/>
    <property type="project" value="UniProtKB-SubCell"/>
</dbReference>
<name>A0A9Q0FC36_9ROSI</name>